<sequence length="212" mass="24139">MNLTYGSETPGTPAVPVYQLQSHNVKELLDNALRVLPLSHPYYNTQQQAKAEINALWELRKRMPVDLLISESFRLIDKYFFFSNIGPHIQLVIHHGSFPWDFYRHSERKIFICTREEPNLPRGPEDMVASVVHEAVHAYLILFATPASLKAEDLGQNPHALPFRVLYQTLTNMICRWVPDPTGFTVICDLDGDEIEAESHHLSSYPGTDIAG</sequence>
<keyword evidence="2" id="KW-1185">Reference proteome</keyword>
<protein>
    <recommendedName>
        <fullName evidence="3">SprT-like domain-containing protein</fullName>
    </recommendedName>
</protein>
<evidence type="ECO:0000313" key="1">
    <source>
        <dbReference type="EMBL" id="KAK8074253.1"/>
    </source>
</evidence>
<name>A0ABR1VWN0_9PEZI</name>
<reference evidence="1 2" key="1">
    <citation type="submission" date="2023-01" db="EMBL/GenBank/DDBJ databases">
        <title>Analysis of 21 Apiospora genomes using comparative genomics revels a genus with tremendous synthesis potential of carbohydrate active enzymes and secondary metabolites.</title>
        <authorList>
            <person name="Sorensen T."/>
        </authorList>
    </citation>
    <scope>NUCLEOTIDE SEQUENCE [LARGE SCALE GENOMIC DNA]</scope>
    <source>
        <strain evidence="1 2">CBS 135458</strain>
    </source>
</reference>
<dbReference type="Proteomes" id="UP001480595">
    <property type="component" value="Unassembled WGS sequence"/>
</dbReference>
<comment type="caution">
    <text evidence="1">The sequence shown here is derived from an EMBL/GenBank/DDBJ whole genome shotgun (WGS) entry which is preliminary data.</text>
</comment>
<evidence type="ECO:0000313" key="2">
    <source>
        <dbReference type="Proteomes" id="UP001480595"/>
    </source>
</evidence>
<accession>A0ABR1VWN0</accession>
<dbReference type="GeneID" id="92089624"/>
<gene>
    <name evidence="1" type="ORF">PG994_005152</name>
</gene>
<dbReference type="RefSeq" id="XP_066718728.1">
    <property type="nucleotide sequence ID" value="XM_066856561.1"/>
</dbReference>
<evidence type="ECO:0008006" key="3">
    <source>
        <dbReference type="Google" id="ProtNLM"/>
    </source>
</evidence>
<organism evidence="1 2">
    <name type="scientific">Apiospora phragmitis</name>
    <dbReference type="NCBI Taxonomy" id="2905665"/>
    <lineage>
        <taxon>Eukaryota</taxon>
        <taxon>Fungi</taxon>
        <taxon>Dikarya</taxon>
        <taxon>Ascomycota</taxon>
        <taxon>Pezizomycotina</taxon>
        <taxon>Sordariomycetes</taxon>
        <taxon>Xylariomycetidae</taxon>
        <taxon>Amphisphaeriales</taxon>
        <taxon>Apiosporaceae</taxon>
        <taxon>Apiospora</taxon>
    </lineage>
</organism>
<dbReference type="EMBL" id="JAQQWL010000005">
    <property type="protein sequence ID" value="KAK8074253.1"/>
    <property type="molecule type" value="Genomic_DNA"/>
</dbReference>
<proteinExistence type="predicted"/>